<dbReference type="AlphaFoldDB" id="A0A6P8AQL8"/>
<evidence type="ECO:0000313" key="1">
    <source>
        <dbReference type="Proteomes" id="UP000515153"/>
    </source>
</evidence>
<evidence type="ECO:0000313" key="2">
    <source>
        <dbReference type="RefSeq" id="XP_030977216.1"/>
    </source>
</evidence>
<dbReference type="GeneID" id="41966815"/>
<dbReference type="KEGG" id="pgri:PgNI_11952"/>
<name>A0A6P8AQL8_PYRGI</name>
<sequence>MLSSLDNLIQSIAFGHARRDVKRYLDAATRTSVRHELTEKLALQLGFKEREHLRSTFDQHAIDVSGRKRWTEQSLRNQIRSNYEDTIISENAIRLLWGSFLFYADHPFSPPPCPQPQDALVDFEQFKLAVLLTVFRCDKMLGTLDDANVYWREDGALCNRQSGFDRMFSSLVYNVSESDSEKSEQNNEGYSSALNDIMDVLIMAAPAHIHSLPTAQQLQPTAQRLVASKGGIPAVQRGHVAGRSEVHTLMDLLLRLRVYERANKWRHGLSLHHGDFLEANSRDLGLTEALVNTLMGTDRIDGTMPVRQISDAAVRLMPNLLLRFQELWGVLFHPSEDTKEKKPPAREFRFSQLGAVISLFAPTIQTSSGSNQDQKEESQFILQASAQTNFDNRDDAMKRVLEAISGNFSGHVILFTTSAEKRSSKTVIGGYFPCPEKGLPHFLFQLQPILRVFRSRRLGIPVNKLFKSKEERGMEYREATPSIGYWIGDSAGALSTGIRVDPDTTATLLLGEGGYYMDMAASRVKNDEGWKTQQVVVQDAMMEVYVVTNTDVADGAGDKQTE</sequence>
<organism evidence="1 2">
    <name type="scientific">Pyricularia grisea</name>
    <name type="common">Crabgrass-specific blast fungus</name>
    <name type="synonym">Magnaporthe grisea</name>
    <dbReference type="NCBI Taxonomy" id="148305"/>
    <lineage>
        <taxon>Eukaryota</taxon>
        <taxon>Fungi</taxon>
        <taxon>Dikarya</taxon>
        <taxon>Ascomycota</taxon>
        <taxon>Pezizomycotina</taxon>
        <taxon>Sordariomycetes</taxon>
        <taxon>Sordariomycetidae</taxon>
        <taxon>Magnaporthales</taxon>
        <taxon>Pyriculariaceae</taxon>
        <taxon>Pyricularia</taxon>
    </lineage>
</organism>
<proteinExistence type="predicted"/>
<gene>
    <name evidence="2" type="ORF">PgNI_11952</name>
</gene>
<reference evidence="2" key="1">
    <citation type="journal article" date="2019" name="Mol. Biol. Evol.">
        <title>Blast fungal genomes show frequent chromosomal changes, gene gains and losses, and effector gene turnover.</title>
        <authorList>
            <person name="Gomez Luciano L.B."/>
            <person name="Jason Tsai I."/>
            <person name="Chuma I."/>
            <person name="Tosa Y."/>
            <person name="Chen Y.H."/>
            <person name="Li J.Y."/>
            <person name="Li M.Y."/>
            <person name="Jade Lu M.Y."/>
            <person name="Nakayashiki H."/>
            <person name="Li W.H."/>
        </authorList>
    </citation>
    <scope>NUCLEOTIDE SEQUENCE</scope>
    <source>
        <strain evidence="2">NI907</strain>
    </source>
</reference>
<reference evidence="2" key="2">
    <citation type="submission" date="2019-10" db="EMBL/GenBank/DDBJ databases">
        <authorList>
            <consortium name="NCBI Genome Project"/>
        </authorList>
    </citation>
    <scope>NUCLEOTIDE SEQUENCE</scope>
    <source>
        <strain evidence="2">NI907</strain>
    </source>
</reference>
<keyword evidence="1" id="KW-1185">Reference proteome</keyword>
<reference evidence="2" key="3">
    <citation type="submission" date="2025-08" db="UniProtKB">
        <authorList>
            <consortium name="RefSeq"/>
        </authorList>
    </citation>
    <scope>IDENTIFICATION</scope>
    <source>
        <strain evidence="2">NI907</strain>
    </source>
</reference>
<dbReference type="Proteomes" id="UP000515153">
    <property type="component" value="Unplaced"/>
</dbReference>
<accession>A0A6P8AQL8</accession>
<dbReference type="RefSeq" id="XP_030977216.1">
    <property type="nucleotide sequence ID" value="XM_031131910.1"/>
</dbReference>
<evidence type="ECO:0008006" key="3">
    <source>
        <dbReference type="Google" id="ProtNLM"/>
    </source>
</evidence>
<protein>
    <recommendedName>
        <fullName evidence="3">TLDc domain-containing protein</fullName>
    </recommendedName>
</protein>